<keyword evidence="1" id="KW-0489">Methyltransferase</keyword>
<dbReference type="InterPro" id="IPR007757">
    <property type="entry name" value="MT-A70-like"/>
</dbReference>
<evidence type="ECO:0000256" key="3">
    <source>
        <dbReference type="ARBA" id="ARBA00022691"/>
    </source>
</evidence>
<dbReference type="SUPFAM" id="SSF53335">
    <property type="entry name" value="S-adenosyl-L-methionine-dependent methyltransferases"/>
    <property type="match status" value="1"/>
</dbReference>
<dbReference type="Pfam" id="PF05063">
    <property type="entry name" value="MT-A70"/>
    <property type="match status" value="1"/>
</dbReference>
<dbReference type="EMBL" id="RXLR01000010">
    <property type="protein sequence ID" value="TDH23671.1"/>
    <property type="molecule type" value="Genomic_DNA"/>
</dbReference>
<protein>
    <submittedName>
        <fullName evidence="6">S-adenosylmethionine-binding protein</fullName>
    </submittedName>
</protein>
<dbReference type="Proteomes" id="UP000295627">
    <property type="component" value="Unassembled WGS sequence"/>
</dbReference>
<evidence type="ECO:0000256" key="2">
    <source>
        <dbReference type="ARBA" id="ARBA00022679"/>
    </source>
</evidence>
<dbReference type="GO" id="GO:0008168">
    <property type="term" value="F:methyltransferase activity"/>
    <property type="evidence" value="ECO:0007669"/>
    <property type="project" value="UniProtKB-KW"/>
</dbReference>
<organism evidence="6 7">
    <name type="scientific">Mycobacteroides franklinii</name>
    <dbReference type="NCBI Taxonomy" id="948102"/>
    <lineage>
        <taxon>Bacteria</taxon>
        <taxon>Bacillati</taxon>
        <taxon>Actinomycetota</taxon>
        <taxon>Actinomycetes</taxon>
        <taxon>Mycobacteriales</taxon>
        <taxon>Mycobacteriaceae</taxon>
        <taxon>Mycobacteroides</taxon>
    </lineage>
</organism>
<sequence>MTEFRTVVADPPWRYENRASRAAAENHYETMTTTELCELRVVREHAARDSHLYLWVTNSHLADGLKVMSEWGFEYKTTITWVKPQMGMGNYFRSGTELVLFGVRGGLPTLRRDIRNHFTAPRRAHSQKPREFLELVVASSPGPYLELFSRCSEDASCAATTASNALPAVMPAGCAPTATGTRCPCGPCLITTTSTGSISPPSENPHDYPQHTKHARRQ</sequence>
<feature type="region of interest" description="Disordered" evidence="5">
    <location>
        <begin position="194"/>
        <end position="218"/>
    </location>
</feature>
<keyword evidence="2" id="KW-0808">Transferase</keyword>
<comment type="similarity">
    <text evidence="4">Belongs to the MT-A70-like family.</text>
</comment>
<evidence type="ECO:0000313" key="6">
    <source>
        <dbReference type="EMBL" id="TDH23671.1"/>
    </source>
</evidence>
<comment type="caution">
    <text evidence="6">The sequence shown here is derived from an EMBL/GenBank/DDBJ whole genome shotgun (WGS) entry which is preliminary data.</text>
</comment>
<evidence type="ECO:0000313" key="7">
    <source>
        <dbReference type="Proteomes" id="UP000295627"/>
    </source>
</evidence>
<keyword evidence="3" id="KW-0949">S-adenosyl-L-methionine</keyword>
<dbReference type="AlphaFoldDB" id="A0A4R5PF56"/>
<reference evidence="6 7" key="1">
    <citation type="journal article" date="2019" name="Sci. Rep.">
        <title>Extended insight into the Mycobacterium chelonae-abscessus complex through whole genome sequencing of Mycobacterium salmoniphilum outbreak and Mycobacterium salmoniphilum-like strains.</title>
        <authorList>
            <person name="Behra P.R.K."/>
            <person name="Das S."/>
            <person name="Pettersson B.M.F."/>
            <person name="Shirreff L."/>
            <person name="DuCote T."/>
            <person name="Jacobsson K.G."/>
            <person name="Ennis D.G."/>
            <person name="Kirsebom L.A."/>
        </authorList>
    </citation>
    <scope>NUCLEOTIDE SEQUENCE [LARGE SCALE GENOMIC DNA]</scope>
    <source>
        <strain evidence="6 7">DSM 45524</strain>
    </source>
</reference>
<dbReference type="RefSeq" id="WP_078334760.1">
    <property type="nucleotide sequence ID" value="NZ_MAFQ01000008.1"/>
</dbReference>
<evidence type="ECO:0000256" key="1">
    <source>
        <dbReference type="ARBA" id="ARBA00022603"/>
    </source>
</evidence>
<gene>
    <name evidence="6" type="ORF">EJ571_05220</name>
</gene>
<name>A0A4R5PF56_9MYCO</name>
<dbReference type="PANTHER" id="PTHR12829:SF7">
    <property type="entry name" value="N6-ADENOSINE-METHYLTRANSFERASE CATALYTIC SUBUNIT"/>
    <property type="match status" value="1"/>
</dbReference>
<evidence type="ECO:0000256" key="4">
    <source>
        <dbReference type="PROSITE-ProRule" id="PRU00489"/>
    </source>
</evidence>
<evidence type="ECO:0000256" key="5">
    <source>
        <dbReference type="SAM" id="MobiDB-lite"/>
    </source>
</evidence>
<dbReference type="Gene3D" id="3.40.50.150">
    <property type="entry name" value="Vaccinia Virus protein VP39"/>
    <property type="match status" value="1"/>
</dbReference>
<dbReference type="InterPro" id="IPR029063">
    <property type="entry name" value="SAM-dependent_MTases_sf"/>
</dbReference>
<dbReference type="GO" id="GO:0032259">
    <property type="term" value="P:methylation"/>
    <property type="evidence" value="ECO:0007669"/>
    <property type="project" value="UniProtKB-KW"/>
</dbReference>
<accession>A0A4R5PF56</accession>
<dbReference type="PROSITE" id="PS51143">
    <property type="entry name" value="MT_A70"/>
    <property type="match status" value="1"/>
</dbReference>
<proteinExistence type="inferred from homology"/>
<dbReference type="PANTHER" id="PTHR12829">
    <property type="entry name" value="N6-ADENOSINE-METHYLTRANSFERASE"/>
    <property type="match status" value="1"/>
</dbReference>